<dbReference type="GO" id="GO:0005730">
    <property type="term" value="C:nucleolus"/>
    <property type="evidence" value="ECO:0007669"/>
    <property type="project" value="UniProtKB-SubCell"/>
</dbReference>
<feature type="region of interest" description="Disordered" evidence="6">
    <location>
        <begin position="228"/>
        <end position="293"/>
    </location>
</feature>
<accession>A0AAE9WDB1</accession>
<reference evidence="7 8" key="1">
    <citation type="journal article" date="2023" name="G3 (Bethesda)">
        <title>A high-quality reference genome for the fission yeast Schizosaccharomyces osmophilus.</title>
        <authorList>
            <person name="Jia G.S."/>
            <person name="Zhang W.C."/>
            <person name="Liang Y."/>
            <person name="Liu X.H."/>
            <person name="Rhind N."/>
            <person name="Pidoux A."/>
            <person name="Brysch-Herzberg M."/>
            <person name="Du L.L."/>
        </authorList>
    </citation>
    <scope>NUCLEOTIDE SEQUENCE [LARGE SCALE GENOMIC DNA]</scope>
    <source>
        <strain evidence="7 8">CBS 15793</strain>
    </source>
</reference>
<feature type="region of interest" description="Disordered" evidence="6">
    <location>
        <begin position="1"/>
        <end position="26"/>
    </location>
</feature>
<dbReference type="GO" id="GO:0000027">
    <property type="term" value="P:ribosomal large subunit assembly"/>
    <property type="evidence" value="ECO:0007669"/>
    <property type="project" value="UniProtKB-UniRule"/>
</dbReference>
<comment type="function">
    <text evidence="5">May play a role in ribosome biogenesis.</text>
</comment>
<feature type="compositionally biased region" description="Basic residues" evidence="6">
    <location>
        <begin position="273"/>
        <end position="284"/>
    </location>
</feature>
<evidence type="ECO:0000256" key="2">
    <source>
        <dbReference type="ARBA" id="ARBA00018339"/>
    </source>
</evidence>
<organism evidence="7 8">
    <name type="scientific">Schizosaccharomyces osmophilus</name>
    <dbReference type="NCBI Taxonomy" id="2545709"/>
    <lineage>
        <taxon>Eukaryota</taxon>
        <taxon>Fungi</taxon>
        <taxon>Dikarya</taxon>
        <taxon>Ascomycota</taxon>
        <taxon>Taphrinomycotina</taxon>
        <taxon>Schizosaccharomycetes</taxon>
        <taxon>Schizosaccharomycetales</taxon>
        <taxon>Schizosaccharomycetaceae</taxon>
        <taxon>Schizosaccharomyces</taxon>
    </lineage>
</organism>
<comment type="subcellular location">
    <subcellularLocation>
        <location evidence="5">Nucleus</location>
        <location evidence="5">Nucleolus</location>
    </subcellularLocation>
    <subcellularLocation>
        <location evidence="5">Nucleus</location>
        <location evidence="5">Nucleoplasm</location>
    </subcellularLocation>
</comment>
<gene>
    <name evidence="7" type="primary">rrp16</name>
    <name evidence="7" type="ORF">SOMG_03827</name>
</gene>
<comment type="similarity">
    <text evidence="1 5">Belongs to the NOP53 family.</text>
</comment>
<evidence type="ECO:0000313" key="7">
    <source>
        <dbReference type="EMBL" id="WBW74332.1"/>
    </source>
</evidence>
<dbReference type="GO" id="GO:0008097">
    <property type="term" value="F:5S rRNA binding"/>
    <property type="evidence" value="ECO:0007669"/>
    <property type="project" value="TreeGrafter"/>
</dbReference>
<keyword evidence="4 5" id="KW-0539">Nucleus</keyword>
<dbReference type="PANTHER" id="PTHR14211:SF7">
    <property type="entry name" value="RIBOSOME BIOGENESIS PROTEIN NOP53"/>
    <property type="match status" value="1"/>
</dbReference>
<dbReference type="GO" id="GO:0006364">
    <property type="term" value="P:rRNA processing"/>
    <property type="evidence" value="ECO:0007669"/>
    <property type="project" value="TreeGrafter"/>
</dbReference>
<dbReference type="EMBL" id="CP115612">
    <property type="protein sequence ID" value="WBW74332.1"/>
    <property type="molecule type" value="Genomic_DNA"/>
</dbReference>
<feature type="region of interest" description="Disordered" evidence="6">
    <location>
        <begin position="137"/>
        <end position="158"/>
    </location>
</feature>
<dbReference type="PANTHER" id="PTHR14211">
    <property type="entry name" value="GLIOMA SUPPRESSOR CANDIDATE REGION GENE 2"/>
    <property type="match status" value="1"/>
</dbReference>
<dbReference type="AlphaFoldDB" id="A0AAE9WDB1"/>
<dbReference type="GeneID" id="80877303"/>
<dbReference type="RefSeq" id="XP_056038575.1">
    <property type="nucleotide sequence ID" value="XM_056182614.1"/>
</dbReference>
<name>A0AAE9WDB1_9SCHI</name>
<evidence type="ECO:0000256" key="5">
    <source>
        <dbReference type="PIRNR" id="PIRNR017302"/>
    </source>
</evidence>
<proteinExistence type="inferred from homology"/>
<evidence type="ECO:0000256" key="4">
    <source>
        <dbReference type="ARBA" id="ARBA00023242"/>
    </source>
</evidence>
<feature type="region of interest" description="Disordered" evidence="6">
    <location>
        <begin position="90"/>
        <end position="114"/>
    </location>
</feature>
<feature type="compositionally biased region" description="Acidic residues" evidence="6">
    <location>
        <begin position="244"/>
        <end position="256"/>
    </location>
</feature>
<feature type="compositionally biased region" description="Basic residues" evidence="6">
    <location>
        <begin position="14"/>
        <end position="24"/>
    </location>
</feature>
<dbReference type="Pfam" id="PF07767">
    <property type="entry name" value="Nop53"/>
    <property type="match status" value="1"/>
</dbReference>
<evidence type="ECO:0000313" key="8">
    <source>
        <dbReference type="Proteomes" id="UP001212411"/>
    </source>
</evidence>
<keyword evidence="3 5" id="KW-0690">Ribosome biogenesis</keyword>
<protein>
    <recommendedName>
        <fullName evidence="2 5">Ribosome biogenesis protein NOP53</fullName>
    </recommendedName>
</protein>
<dbReference type="InterPro" id="IPR011687">
    <property type="entry name" value="Nop53/GLTSCR2"/>
</dbReference>
<dbReference type="KEGG" id="som:SOMG_03827"/>
<evidence type="ECO:0000256" key="3">
    <source>
        <dbReference type="ARBA" id="ARBA00022517"/>
    </source>
</evidence>
<dbReference type="PIRSF" id="PIRSF017302">
    <property type="entry name" value="Gltscr2"/>
    <property type="match status" value="1"/>
</dbReference>
<keyword evidence="8" id="KW-1185">Reference proteome</keyword>
<evidence type="ECO:0000256" key="6">
    <source>
        <dbReference type="SAM" id="MobiDB-lite"/>
    </source>
</evidence>
<dbReference type="GO" id="GO:0005654">
    <property type="term" value="C:nucleoplasm"/>
    <property type="evidence" value="ECO:0007669"/>
    <property type="project" value="UniProtKB-SubCell"/>
</dbReference>
<evidence type="ECO:0000256" key="1">
    <source>
        <dbReference type="ARBA" id="ARBA00008838"/>
    </source>
</evidence>
<sequence length="420" mass="47810">MGIQGNAAPSQYKQRSRKNKNSWRKHIDLEDVEGGLQVAREEEVRGDNLSKKSNDSLFVVDTFGDDRVAKRSRKKIKPLKVDEILQNKSSIQGLPSKPKTTGFGLSTDKKGKIMSKNELNRLKSLVHRNPLGPTASAAAASLKTQEKEPEYDVWESTAESTIPVKRPSTLYKAPENLAENVEHVPNVEVADPGMSYNPDASAWMGLIDRKGSSEIKKEKERLREIELQNMISSKMSDDKGLLSDENEVSENEENAVDAENQMDTQHYKTEPKRKTKSQRNKERKKKDEVAKLEAEKKQEQLLKMIDRAPNISKSLNKEENEDKSLVTSNDMDVSEILLKKRKFGKHKLPENPLELKLGDELTSSLRELKPEGNLFKDRFLSLQRRAIIPPSLPKNKRSRYGTKLKEKYSHKDFHLQKTGI</sequence>
<dbReference type="Proteomes" id="UP001212411">
    <property type="component" value="Chromosome 2"/>
</dbReference>